<protein>
    <recommendedName>
        <fullName evidence="6">Iron dicitrate transport regulator FecR</fullName>
    </recommendedName>
</protein>
<evidence type="ECO:0000259" key="2">
    <source>
        <dbReference type="Pfam" id="PF04773"/>
    </source>
</evidence>
<dbReference type="EMBL" id="PTRA01000001">
    <property type="protein sequence ID" value="PQA60363.1"/>
    <property type="molecule type" value="Genomic_DNA"/>
</dbReference>
<evidence type="ECO:0000313" key="4">
    <source>
        <dbReference type="EMBL" id="PQA60363.1"/>
    </source>
</evidence>
<reference evidence="5" key="1">
    <citation type="submission" date="2018-02" db="EMBL/GenBank/DDBJ databases">
        <title>Genome sequencing of Solimonas sp. HR-BB.</title>
        <authorList>
            <person name="Lee Y."/>
            <person name="Jeon C.O."/>
        </authorList>
    </citation>
    <scope>NUCLEOTIDE SEQUENCE [LARGE SCALE GENOMIC DNA]</scope>
    <source>
        <strain evidence="5">HR-U</strain>
    </source>
</reference>
<feature type="domain" description="FecR protein" evidence="2">
    <location>
        <begin position="90"/>
        <end position="183"/>
    </location>
</feature>
<dbReference type="InterPro" id="IPR006860">
    <property type="entry name" value="FecR"/>
</dbReference>
<sequence>MVVYEVLNLLPYMDKDDLYRQFGMEEPDEEPSSRELEQEILQRIHGTLGFEAPKVRRFRWAYGLAASIVLLISSVCVYYWMARDTQAISIQIPAGKVREITLPDGSVVWLNAATALHYAPDFNQNREVFLEDGEAFFRVVHDEKRPFVVHAGNVQTRVLGTTFRVKAYQALETMQVSVVTGKVAVSEGTKSLAVLEKNQEITYLKTEHKAIERTIDAAETVEWQTGNVVLKAVSFADIALAIENAYGVRVSFNRATFRNCVSSLAFQPQSQKLSEVLDLVKDIQGIQYEIKGKEVLISGTECQ</sequence>
<feature type="domain" description="Protein FecR C-terminal" evidence="3">
    <location>
        <begin position="229"/>
        <end position="297"/>
    </location>
</feature>
<dbReference type="Gene3D" id="3.55.50.30">
    <property type="match status" value="1"/>
</dbReference>
<organism evidence="4 5">
    <name type="scientific">Siphonobacter curvatus</name>
    <dbReference type="NCBI Taxonomy" id="2094562"/>
    <lineage>
        <taxon>Bacteria</taxon>
        <taxon>Pseudomonadati</taxon>
        <taxon>Bacteroidota</taxon>
        <taxon>Cytophagia</taxon>
        <taxon>Cytophagales</taxon>
        <taxon>Cytophagaceae</taxon>
        <taxon>Siphonobacter</taxon>
    </lineage>
</organism>
<dbReference type="GO" id="GO:0016989">
    <property type="term" value="F:sigma factor antagonist activity"/>
    <property type="evidence" value="ECO:0007669"/>
    <property type="project" value="TreeGrafter"/>
</dbReference>
<dbReference type="Pfam" id="PF04773">
    <property type="entry name" value="FecR"/>
    <property type="match status" value="1"/>
</dbReference>
<evidence type="ECO:0000313" key="5">
    <source>
        <dbReference type="Proteomes" id="UP000239590"/>
    </source>
</evidence>
<keyword evidence="5" id="KW-1185">Reference proteome</keyword>
<dbReference type="OrthoDB" id="642683at2"/>
<keyword evidence="1" id="KW-0472">Membrane</keyword>
<dbReference type="PIRSF" id="PIRSF018266">
    <property type="entry name" value="FecR"/>
    <property type="match status" value="1"/>
</dbReference>
<comment type="caution">
    <text evidence="4">The sequence shown here is derived from an EMBL/GenBank/DDBJ whole genome shotgun (WGS) entry which is preliminary data.</text>
</comment>
<evidence type="ECO:0000256" key="1">
    <source>
        <dbReference type="SAM" id="Phobius"/>
    </source>
</evidence>
<name>A0A2S7IRL7_9BACT</name>
<evidence type="ECO:0008006" key="6">
    <source>
        <dbReference type="Google" id="ProtNLM"/>
    </source>
</evidence>
<proteinExistence type="predicted"/>
<keyword evidence="1" id="KW-0812">Transmembrane</keyword>
<dbReference type="PANTHER" id="PTHR30273">
    <property type="entry name" value="PERIPLASMIC SIGNAL SENSOR AND SIGMA FACTOR ACTIVATOR FECR-RELATED"/>
    <property type="match status" value="1"/>
</dbReference>
<evidence type="ECO:0000259" key="3">
    <source>
        <dbReference type="Pfam" id="PF16344"/>
    </source>
</evidence>
<dbReference type="Gene3D" id="2.60.120.1440">
    <property type="match status" value="1"/>
</dbReference>
<gene>
    <name evidence="4" type="ORF">C5O19_12315</name>
</gene>
<keyword evidence="1" id="KW-1133">Transmembrane helix</keyword>
<dbReference type="Proteomes" id="UP000239590">
    <property type="component" value="Unassembled WGS sequence"/>
</dbReference>
<dbReference type="Pfam" id="PF16344">
    <property type="entry name" value="FecR_C"/>
    <property type="match status" value="1"/>
</dbReference>
<feature type="transmembrane region" description="Helical" evidence="1">
    <location>
        <begin position="60"/>
        <end position="81"/>
    </location>
</feature>
<dbReference type="PANTHER" id="PTHR30273:SF2">
    <property type="entry name" value="PROTEIN FECR"/>
    <property type="match status" value="1"/>
</dbReference>
<dbReference type="AlphaFoldDB" id="A0A2S7IRL7"/>
<dbReference type="InterPro" id="IPR032508">
    <property type="entry name" value="FecR_C"/>
</dbReference>
<dbReference type="InterPro" id="IPR012373">
    <property type="entry name" value="Ferrdict_sens_TM"/>
</dbReference>
<accession>A0A2S7IRL7</accession>